<dbReference type="AlphaFoldDB" id="A0A5E6MJS9"/>
<proteinExistence type="predicted"/>
<keyword evidence="2" id="KW-1185">Reference proteome</keyword>
<protein>
    <submittedName>
        <fullName evidence="1">Uncharacterized protein</fullName>
    </submittedName>
</protein>
<evidence type="ECO:0000313" key="2">
    <source>
        <dbReference type="Proteomes" id="UP000381693"/>
    </source>
</evidence>
<dbReference type="EMBL" id="CABFUZ020000248">
    <property type="protein sequence ID" value="VVM08364.1"/>
    <property type="molecule type" value="Genomic_DNA"/>
</dbReference>
<gene>
    <name evidence="1" type="ORF">MAMC_02075</name>
</gene>
<accession>A0A5E6MJS9</accession>
<organism evidence="1 2">
    <name type="scientific">Methylacidimicrobium cyclopophantes</name>
    <dbReference type="NCBI Taxonomy" id="1041766"/>
    <lineage>
        <taxon>Bacteria</taxon>
        <taxon>Pseudomonadati</taxon>
        <taxon>Verrucomicrobiota</taxon>
        <taxon>Methylacidimicrobium</taxon>
    </lineage>
</organism>
<reference evidence="1" key="1">
    <citation type="submission" date="2019-09" db="EMBL/GenBank/DDBJ databases">
        <authorList>
            <person name="Cremers G."/>
        </authorList>
    </citation>
    <scope>NUCLEOTIDE SEQUENCE [LARGE SCALE GENOMIC DNA]</scope>
    <source>
        <strain evidence="1">3B</strain>
    </source>
</reference>
<evidence type="ECO:0000313" key="1">
    <source>
        <dbReference type="EMBL" id="VVM08364.1"/>
    </source>
</evidence>
<name>A0A5E6MJS9_9BACT</name>
<dbReference type="RefSeq" id="WP_142525960.1">
    <property type="nucleotide sequence ID" value="NZ_CABFUZ020000248.1"/>
</dbReference>
<dbReference type="Proteomes" id="UP000381693">
    <property type="component" value="Unassembled WGS sequence"/>
</dbReference>
<comment type="caution">
    <text evidence="1">The sequence shown here is derived from an EMBL/GenBank/DDBJ whole genome shotgun (WGS) entry which is preliminary data.</text>
</comment>
<sequence length="109" mass="11211">MNMVIGLAVLAWIGGPGGGGGITFHGPNGSVTSGFLNGKPFNSFETPLGGGGIADGKLFSYIRNQNGGYVGNWGDKPFNYFPMPSLGDPPAGNGISPFNFIGDIDNDDE</sequence>